<dbReference type="GO" id="GO:0009055">
    <property type="term" value="F:electron transfer activity"/>
    <property type="evidence" value="ECO:0007669"/>
    <property type="project" value="UniProtKB-UniRule"/>
</dbReference>
<name>A0A538UD68_UNCEI</name>
<keyword evidence="9 13" id="KW-0249">Electron transport</keyword>
<feature type="transmembrane region" description="Helical" evidence="13">
    <location>
        <begin position="217"/>
        <end position="234"/>
    </location>
</feature>
<keyword evidence="10 13" id="KW-1133">Transmembrane helix</keyword>
<evidence type="ECO:0000256" key="3">
    <source>
        <dbReference type="ARBA" id="ARBA00022448"/>
    </source>
</evidence>
<evidence type="ECO:0000256" key="13">
    <source>
        <dbReference type="PIRNR" id="PIRNR006446"/>
    </source>
</evidence>
<feature type="transmembrane region" description="Helical" evidence="13">
    <location>
        <begin position="319"/>
        <end position="344"/>
    </location>
</feature>
<dbReference type="AlphaFoldDB" id="A0A538UD68"/>
<evidence type="ECO:0000256" key="4">
    <source>
        <dbReference type="ARBA" id="ARBA00022475"/>
    </source>
</evidence>
<proteinExistence type="inferred from homology"/>
<evidence type="ECO:0000256" key="2">
    <source>
        <dbReference type="ARBA" id="ARBA00009819"/>
    </source>
</evidence>
<dbReference type="Proteomes" id="UP000319771">
    <property type="component" value="Unassembled WGS sequence"/>
</dbReference>
<dbReference type="EMBL" id="VBPB01000038">
    <property type="protein sequence ID" value="TMQ73842.1"/>
    <property type="molecule type" value="Genomic_DNA"/>
</dbReference>
<reference evidence="14 15" key="1">
    <citation type="journal article" date="2019" name="Nat. Microbiol.">
        <title>Mediterranean grassland soil C-N compound turnover is dependent on rainfall and depth, and is mediated by genomically divergent microorganisms.</title>
        <authorList>
            <person name="Diamond S."/>
            <person name="Andeer P.F."/>
            <person name="Li Z."/>
            <person name="Crits-Christoph A."/>
            <person name="Burstein D."/>
            <person name="Anantharaman K."/>
            <person name="Lane K.R."/>
            <person name="Thomas B.C."/>
            <person name="Pan C."/>
            <person name="Northen T.R."/>
            <person name="Banfield J.F."/>
        </authorList>
    </citation>
    <scope>NUCLEOTIDE SEQUENCE [LARGE SCALE GENOMIC DNA]</scope>
    <source>
        <strain evidence="14">WS_11</strain>
    </source>
</reference>
<dbReference type="InterPro" id="IPR002585">
    <property type="entry name" value="Cyt-d_ubiquinol_oxidase_su_1"/>
</dbReference>
<feature type="transmembrane region" description="Helical" evidence="13">
    <location>
        <begin position="406"/>
        <end position="429"/>
    </location>
</feature>
<keyword evidence="11 13" id="KW-0408">Iron</keyword>
<evidence type="ECO:0000256" key="11">
    <source>
        <dbReference type="ARBA" id="ARBA00023004"/>
    </source>
</evidence>
<evidence type="ECO:0000256" key="9">
    <source>
        <dbReference type="ARBA" id="ARBA00022982"/>
    </source>
</evidence>
<accession>A0A538UD68</accession>
<feature type="transmembrane region" description="Helical" evidence="13">
    <location>
        <begin position="53"/>
        <end position="70"/>
    </location>
</feature>
<dbReference type="GO" id="GO:0016682">
    <property type="term" value="F:oxidoreductase activity, acting on diphenols and related substances as donors, oxygen as acceptor"/>
    <property type="evidence" value="ECO:0007669"/>
    <property type="project" value="TreeGrafter"/>
</dbReference>
<keyword evidence="5" id="KW-0997">Cell inner membrane</keyword>
<organism evidence="14 15">
    <name type="scientific">Eiseniibacteriota bacterium</name>
    <dbReference type="NCBI Taxonomy" id="2212470"/>
    <lineage>
        <taxon>Bacteria</taxon>
        <taxon>Candidatus Eiseniibacteriota</taxon>
    </lineage>
</organism>
<dbReference type="GO" id="GO:0046872">
    <property type="term" value="F:metal ion binding"/>
    <property type="evidence" value="ECO:0007669"/>
    <property type="project" value="UniProtKB-UniRule"/>
</dbReference>
<feature type="transmembrane region" description="Helical" evidence="13">
    <location>
        <begin position="90"/>
        <end position="115"/>
    </location>
</feature>
<evidence type="ECO:0000256" key="12">
    <source>
        <dbReference type="ARBA" id="ARBA00023136"/>
    </source>
</evidence>
<sequence length="451" mass="49333">MDFPFWHRIQFAFTITYHYLFPQLTMGLALLIATMKTLGLRRGGERWNDAARFWVRIFGINFTVGVVTGVPMEFQFGTNWAVFSRYAGNIIGHTLGMEGLFAFFLESSFLTLLVWGERRVGRIGHWLASLALLAGSWLSGYFIIATNAFMQHPVGHVVGPDGNLQLADFRALLLNPWALAQYAHTMVAAVVTGSFVMAAVGACYALRGLHGAQARTFLTLGTVAGLLSSILVAFPTGDHQAKLVARHQPVSLAAMEGRFESGPHAPMTIIGQPNVAERRLDNPLRVPSVLSFLAFGTFHSDVAGLDRFPTDVWPDNIELLYYAFHIMAGLGTLLMGVMLVASLAHWRGRLVRSRPLLWVLMLAFPFPYIANTAGWLTAELGRQPWVVYGLMRTAVASSPTVHSGTALFTLIGFTGLYFVLGLLFVFLILREIAHGPGPHKALAPAAAGHGA</sequence>
<evidence type="ECO:0000256" key="7">
    <source>
        <dbReference type="ARBA" id="ARBA00022692"/>
    </source>
</evidence>
<feature type="transmembrane region" description="Helical" evidence="13">
    <location>
        <begin position="12"/>
        <end position="33"/>
    </location>
</feature>
<dbReference type="PANTHER" id="PTHR30365:SF0">
    <property type="entry name" value="CYTOCHROME BD-I UBIQUINOL OXIDASE SUBUNIT 1"/>
    <property type="match status" value="1"/>
</dbReference>
<comment type="subcellular location">
    <subcellularLocation>
        <location evidence="1">Cell inner membrane</location>
        <topology evidence="1">Multi-pass membrane protein</topology>
    </subcellularLocation>
</comment>
<comment type="similarity">
    <text evidence="2 13">Belongs to the cytochrome ubiquinol oxidase subunit 1 family.</text>
</comment>
<keyword evidence="8 13" id="KW-0479">Metal-binding</keyword>
<dbReference type="PANTHER" id="PTHR30365">
    <property type="entry name" value="CYTOCHROME D UBIQUINOL OXIDASE"/>
    <property type="match status" value="1"/>
</dbReference>
<dbReference type="GO" id="GO:0070069">
    <property type="term" value="C:cytochrome complex"/>
    <property type="evidence" value="ECO:0007669"/>
    <property type="project" value="UniProtKB-UniRule"/>
</dbReference>
<evidence type="ECO:0000256" key="10">
    <source>
        <dbReference type="ARBA" id="ARBA00022989"/>
    </source>
</evidence>
<feature type="transmembrane region" description="Helical" evidence="13">
    <location>
        <begin position="182"/>
        <end position="205"/>
    </location>
</feature>
<evidence type="ECO:0000313" key="15">
    <source>
        <dbReference type="Proteomes" id="UP000319771"/>
    </source>
</evidence>
<evidence type="ECO:0000256" key="1">
    <source>
        <dbReference type="ARBA" id="ARBA00004429"/>
    </source>
</evidence>
<keyword evidence="3 13" id="KW-0813">Transport</keyword>
<evidence type="ECO:0000256" key="6">
    <source>
        <dbReference type="ARBA" id="ARBA00022617"/>
    </source>
</evidence>
<dbReference type="PIRSF" id="PIRSF006446">
    <property type="entry name" value="Cyt_quinol_oxidase_1"/>
    <property type="match status" value="1"/>
</dbReference>
<keyword evidence="7 13" id="KW-0812">Transmembrane</keyword>
<evidence type="ECO:0000256" key="5">
    <source>
        <dbReference type="ARBA" id="ARBA00022519"/>
    </source>
</evidence>
<gene>
    <name evidence="14" type="ORF">E6K81_02610</name>
</gene>
<evidence type="ECO:0000313" key="14">
    <source>
        <dbReference type="EMBL" id="TMQ73842.1"/>
    </source>
</evidence>
<keyword evidence="12 13" id="KW-0472">Membrane</keyword>
<feature type="transmembrane region" description="Helical" evidence="13">
    <location>
        <begin position="356"/>
        <end position="378"/>
    </location>
</feature>
<dbReference type="GO" id="GO:0019646">
    <property type="term" value="P:aerobic electron transport chain"/>
    <property type="evidence" value="ECO:0007669"/>
    <property type="project" value="InterPro"/>
</dbReference>
<protein>
    <submittedName>
        <fullName evidence="14">Cytochrome ubiquinol oxidase subunit I</fullName>
    </submittedName>
</protein>
<feature type="transmembrane region" description="Helical" evidence="13">
    <location>
        <begin position="127"/>
        <end position="150"/>
    </location>
</feature>
<keyword evidence="4 13" id="KW-1003">Cell membrane</keyword>
<dbReference type="GO" id="GO:0020037">
    <property type="term" value="F:heme binding"/>
    <property type="evidence" value="ECO:0007669"/>
    <property type="project" value="TreeGrafter"/>
</dbReference>
<comment type="caution">
    <text evidence="14">The sequence shown here is derived from an EMBL/GenBank/DDBJ whole genome shotgun (WGS) entry which is preliminary data.</text>
</comment>
<evidence type="ECO:0000256" key="8">
    <source>
        <dbReference type="ARBA" id="ARBA00022723"/>
    </source>
</evidence>
<dbReference type="Pfam" id="PF01654">
    <property type="entry name" value="Cyt_bd_oxida_I"/>
    <property type="match status" value="1"/>
</dbReference>
<dbReference type="GO" id="GO:0005886">
    <property type="term" value="C:plasma membrane"/>
    <property type="evidence" value="ECO:0007669"/>
    <property type="project" value="UniProtKB-SubCell"/>
</dbReference>
<keyword evidence="6 13" id="KW-0349">Heme</keyword>